<feature type="compositionally biased region" description="Polar residues" evidence="1">
    <location>
        <begin position="326"/>
        <end position="339"/>
    </location>
</feature>
<protein>
    <submittedName>
        <fullName evidence="2">Uncharacterized protein</fullName>
    </submittedName>
</protein>
<gene>
    <name evidence="2" type="ORF">JYU34_012016</name>
</gene>
<feature type="compositionally biased region" description="Basic and acidic residues" evidence="1">
    <location>
        <begin position="386"/>
        <end position="399"/>
    </location>
</feature>
<feature type="compositionally biased region" description="Basic and acidic residues" evidence="1">
    <location>
        <begin position="352"/>
        <end position="362"/>
    </location>
</feature>
<feature type="region of interest" description="Disordered" evidence="1">
    <location>
        <begin position="1"/>
        <end position="62"/>
    </location>
</feature>
<feature type="compositionally biased region" description="Pro residues" evidence="1">
    <location>
        <begin position="447"/>
        <end position="460"/>
    </location>
</feature>
<feature type="compositionally biased region" description="Low complexity" evidence="1">
    <location>
        <begin position="436"/>
        <end position="446"/>
    </location>
</feature>
<comment type="caution">
    <text evidence="2">The sequence shown here is derived from an EMBL/GenBank/DDBJ whole genome shotgun (WGS) entry which is preliminary data.</text>
</comment>
<feature type="compositionally biased region" description="Basic and acidic residues" evidence="1">
    <location>
        <begin position="1"/>
        <end position="15"/>
    </location>
</feature>
<proteinExistence type="predicted"/>
<accession>A0ABQ7QE41</accession>
<feature type="region of interest" description="Disordered" evidence="1">
    <location>
        <begin position="386"/>
        <end position="548"/>
    </location>
</feature>
<evidence type="ECO:0000256" key="1">
    <source>
        <dbReference type="SAM" id="MobiDB-lite"/>
    </source>
</evidence>
<keyword evidence="3" id="KW-1185">Reference proteome</keyword>
<feature type="region of interest" description="Disordered" evidence="1">
    <location>
        <begin position="290"/>
        <end position="362"/>
    </location>
</feature>
<reference evidence="2 3" key="1">
    <citation type="submission" date="2021-06" db="EMBL/GenBank/DDBJ databases">
        <title>A haploid diamondback moth (Plutella xylostella L.) genome assembly resolves 31 chromosomes and identifies a diamide resistance mutation.</title>
        <authorList>
            <person name="Ward C.M."/>
            <person name="Perry K.D."/>
            <person name="Baker G."/>
            <person name="Powis K."/>
            <person name="Heckel D.G."/>
            <person name="Baxter S.W."/>
        </authorList>
    </citation>
    <scope>NUCLEOTIDE SEQUENCE [LARGE SCALE GENOMIC DNA]</scope>
    <source>
        <strain evidence="2 3">LV</strain>
        <tissue evidence="2">Single pupa</tissue>
    </source>
</reference>
<organism evidence="2 3">
    <name type="scientific">Plutella xylostella</name>
    <name type="common">Diamondback moth</name>
    <name type="synonym">Plutella maculipennis</name>
    <dbReference type="NCBI Taxonomy" id="51655"/>
    <lineage>
        <taxon>Eukaryota</taxon>
        <taxon>Metazoa</taxon>
        <taxon>Ecdysozoa</taxon>
        <taxon>Arthropoda</taxon>
        <taxon>Hexapoda</taxon>
        <taxon>Insecta</taxon>
        <taxon>Pterygota</taxon>
        <taxon>Neoptera</taxon>
        <taxon>Endopterygota</taxon>
        <taxon>Lepidoptera</taxon>
        <taxon>Glossata</taxon>
        <taxon>Ditrysia</taxon>
        <taxon>Yponomeutoidea</taxon>
        <taxon>Plutellidae</taxon>
        <taxon>Plutella</taxon>
    </lineage>
</organism>
<feature type="compositionally biased region" description="Basic residues" evidence="1">
    <location>
        <begin position="342"/>
        <end position="351"/>
    </location>
</feature>
<dbReference type="Proteomes" id="UP000823941">
    <property type="component" value="Chromosome 16"/>
</dbReference>
<sequence length="688" mass="74271">MAPQPEYDKEPKAPDKSITNNSCEDSKIPHNAVNDQQTLPDSKAASSAASAETEEKDKHVEALDDGQLRALLDEAITYKCPKDREGKSNLFKELLEEVEQDEQACEAAARVWGAGGRRGRGARRRALPHSNSLQDLVAALAAEPVRRRVQPAPPVSARTLHGGSLPSGVDTSFLSEEPRAPRGVQYVATVRCENPSPLAERRVSASDCPENELSNRRSKLSAFPMTYTARATLEIGSGSVGSGRAVTTTTASNQVDSGIPFSCITSPEVVSSCSTTSSAPQSAVAVDAKPRAVSTSSFNGLPLSRPGHYGATGTTSTDEFKKSLDENGNSVQGFTSPLSGSAHKKPRRKKSSKNEVVIKSHQIDGYKGDKDLNEVLRFIEAPAERRGKLPARAKHDDDKKKRRKDKPARAASLEELSRCEPHALRHRRAPPPPAAPRRSWGDDAAYYPPPSSPPSPPPAPAKKKPSRKPDAAPDPPADTTLELLDFQTVTKKKKPRKRFDDGGGEGGGARAPPASPPRRKSAPPSDKSNDSNDDMDSVHSLPADPRRPASYADIARQRHNIPDLIESCNFYGEECAPAPAYDAHSYPALPRAPGKQPDVVAARPAVELRHPPAADLQGVTFGFDVNETLLRGGRRRCDLLLHLPPRYRPPPPPPPALQHTTAALADYVGCAWEDIMKLGSAKVRYYAE</sequence>
<name>A0ABQ7QE41_PLUXY</name>
<feature type="compositionally biased region" description="Basic and acidic residues" evidence="1">
    <location>
        <begin position="53"/>
        <end position="62"/>
    </location>
</feature>
<evidence type="ECO:0000313" key="2">
    <source>
        <dbReference type="EMBL" id="KAG7303492.1"/>
    </source>
</evidence>
<dbReference type="EMBL" id="JAHIBW010000016">
    <property type="protein sequence ID" value="KAG7303492.1"/>
    <property type="molecule type" value="Genomic_DNA"/>
</dbReference>
<evidence type="ECO:0000313" key="3">
    <source>
        <dbReference type="Proteomes" id="UP000823941"/>
    </source>
</evidence>